<evidence type="ECO:0000313" key="4">
    <source>
        <dbReference type="EMBL" id="MCG6657987.1"/>
    </source>
</evidence>
<keyword evidence="5" id="KW-1185">Reference proteome</keyword>
<gene>
    <name evidence="4" type="ORF">HOP52_09495</name>
</gene>
<dbReference type="Proteomes" id="UP000814385">
    <property type="component" value="Unassembled WGS sequence"/>
</dbReference>
<dbReference type="InterPro" id="IPR010987">
    <property type="entry name" value="Glutathione-S-Trfase_C-like"/>
</dbReference>
<feature type="region of interest" description="Disordered" evidence="1">
    <location>
        <begin position="264"/>
        <end position="285"/>
    </location>
</feature>
<feature type="domain" description="GST C-terminal" evidence="3">
    <location>
        <begin position="90"/>
        <end position="235"/>
    </location>
</feature>
<dbReference type="Gene3D" id="1.20.1050.10">
    <property type="match status" value="1"/>
</dbReference>
<dbReference type="InterPro" id="IPR036282">
    <property type="entry name" value="Glutathione-S-Trfase_C_sf"/>
</dbReference>
<dbReference type="Pfam" id="PF13410">
    <property type="entry name" value="GST_C_2"/>
    <property type="match status" value="1"/>
</dbReference>
<evidence type="ECO:0000256" key="1">
    <source>
        <dbReference type="SAM" id="MobiDB-lite"/>
    </source>
</evidence>
<dbReference type="Gene3D" id="3.40.30.10">
    <property type="entry name" value="Glutaredoxin"/>
    <property type="match status" value="1"/>
</dbReference>
<dbReference type="EMBL" id="JABFUC010000006">
    <property type="protein sequence ID" value="MCG6657987.1"/>
    <property type="molecule type" value="Genomic_DNA"/>
</dbReference>
<dbReference type="CDD" id="cd00570">
    <property type="entry name" value="GST_N_family"/>
    <property type="match status" value="1"/>
</dbReference>
<dbReference type="InterPro" id="IPR036249">
    <property type="entry name" value="Thioredoxin-like_sf"/>
</dbReference>
<accession>A0ABS9P886</accession>
<dbReference type="SUPFAM" id="SSF52833">
    <property type="entry name" value="Thioredoxin-like"/>
    <property type="match status" value="1"/>
</dbReference>
<organism evidence="4 5">
    <name type="scientific">Billgrantia campisalis</name>
    <dbReference type="NCBI Taxonomy" id="74661"/>
    <lineage>
        <taxon>Bacteria</taxon>
        <taxon>Pseudomonadati</taxon>
        <taxon>Pseudomonadota</taxon>
        <taxon>Gammaproteobacteria</taxon>
        <taxon>Oceanospirillales</taxon>
        <taxon>Halomonadaceae</taxon>
        <taxon>Billgrantia</taxon>
    </lineage>
</organism>
<reference evidence="4 5" key="1">
    <citation type="submission" date="2020-05" db="EMBL/GenBank/DDBJ databases">
        <title>Comparative genomic analysis of denitrifying bacteria from Halomonas genus.</title>
        <authorList>
            <person name="Wang L."/>
            <person name="Shao Z."/>
        </authorList>
    </citation>
    <scope>NUCLEOTIDE SEQUENCE [LARGE SCALE GENOMIC DNA]</scope>
    <source>
        <strain evidence="4 5">A4</strain>
    </source>
</reference>
<dbReference type="PANTHER" id="PTHR43968:SF6">
    <property type="entry name" value="GLUTATHIONE S-TRANSFERASE OMEGA"/>
    <property type="match status" value="1"/>
</dbReference>
<dbReference type="InterPro" id="IPR050983">
    <property type="entry name" value="GST_Omega/HSP26"/>
</dbReference>
<evidence type="ECO:0000259" key="3">
    <source>
        <dbReference type="PROSITE" id="PS50405"/>
    </source>
</evidence>
<proteinExistence type="predicted"/>
<dbReference type="Pfam" id="PF13417">
    <property type="entry name" value="GST_N_3"/>
    <property type="match status" value="1"/>
</dbReference>
<comment type="caution">
    <text evidence="4">The sequence shown here is derived from an EMBL/GenBank/DDBJ whole genome shotgun (WGS) entry which is preliminary data.</text>
</comment>
<dbReference type="RefSeq" id="WP_238977130.1">
    <property type="nucleotide sequence ID" value="NZ_JABFUC010000006.1"/>
</dbReference>
<dbReference type="PROSITE" id="PS50405">
    <property type="entry name" value="GST_CTER"/>
    <property type="match status" value="1"/>
</dbReference>
<feature type="domain" description="GST N-terminal" evidence="2">
    <location>
        <begin position="2"/>
        <end position="85"/>
    </location>
</feature>
<protein>
    <submittedName>
        <fullName evidence="4">Glutathione S-transferase family protein</fullName>
    </submittedName>
</protein>
<sequence>MTKPIVYHIPVCPFCQRLEILLYLKRRRNAVNFHVIDITRPRPAWLLAKTQGTTALPVMETEDGQILKESMVLLEYLENIYPDPAVAQRDPYRRAIESMLVRMEGDFCVQGYTYILNQDITRRDSLKLGMLEQYGRINTFLNTHSPSGPFLFEDFGWAETVFTPLFMRFWFLEYYEGFELPDDEQYSRVRRWRDACLAHPAAQQVTREEIIKLYYDYAKGAGNGTLLPGRRKSSFSFEPDWRNRPWPPQNKYEHSATDEVLGLLHDVPRRQTQQAAPSDTDKPRG</sequence>
<evidence type="ECO:0000313" key="5">
    <source>
        <dbReference type="Proteomes" id="UP000814385"/>
    </source>
</evidence>
<evidence type="ECO:0000259" key="2">
    <source>
        <dbReference type="PROSITE" id="PS50404"/>
    </source>
</evidence>
<dbReference type="InterPro" id="IPR004045">
    <property type="entry name" value="Glutathione_S-Trfase_N"/>
</dbReference>
<dbReference type="PROSITE" id="PS50404">
    <property type="entry name" value="GST_NTER"/>
    <property type="match status" value="1"/>
</dbReference>
<name>A0ABS9P886_9GAMM</name>
<dbReference type="PANTHER" id="PTHR43968">
    <property type="match status" value="1"/>
</dbReference>
<dbReference type="SUPFAM" id="SSF47616">
    <property type="entry name" value="GST C-terminal domain-like"/>
    <property type="match status" value="1"/>
</dbReference>